<dbReference type="STRING" id="1276257.SSABA_v1c06310"/>
<gene>
    <name evidence="4" type="primary">sufS</name>
    <name evidence="4" type="ORF">SSABA_v1c06310</name>
</gene>
<dbReference type="PANTHER" id="PTHR43586">
    <property type="entry name" value="CYSTEINE DESULFURASE"/>
    <property type="match status" value="1"/>
</dbReference>
<dbReference type="Proteomes" id="UP000019265">
    <property type="component" value="Chromosome"/>
</dbReference>
<dbReference type="OrthoDB" id="9804366at2"/>
<dbReference type="EMBL" id="CP006934">
    <property type="protein sequence ID" value="AHI54033.1"/>
    <property type="molecule type" value="Genomic_DNA"/>
</dbReference>
<dbReference type="AlphaFoldDB" id="W6AA23"/>
<feature type="domain" description="Aminotransferase class V" evidence="3">
    <location>
        <begin position="18"/>
        <end position="392"/>
    </location>
</feature>
<dbReference type="eggNOG" id="COG0520">
    <property type="taxonomic scope" value="Bacteria"/>
</dbReference>
<keyword evidence="5" id="KW-1185">Reference proteome</keyword>
<organism evidence="4 5">
    <name type="scientific">Spiroplasma sabaudiense Ar-1343</name>
    <dbReference type="NCBI Taxonomy" id="1276257"/>
    <lineage>
        <taxon>Bacteria</taxon>
        <taxon>Bacillati</taxon>
        <taxon>Mycoplasmatota</taxon>
        <taxon>Mollicutes</taxon>
        <taxon>Entomoplasmatales</taxon>
        <taxon>Spiroplasmataceae</taxon>
        <taxon>Spiroplasma</taxon>
    </lineage>
</organism>
<dbReference type="InterPro" id="IPR015422">
    <property type="entry name" value="PyrdxlP-dep_Trfase_small"/>
</dbReference>
<proteinExistence type="predicted"/>
<keyword evidence="2" id="KW-0663">Pyridoxal phosphate</keyword>
<dbReference type="HOGENOM" id="CLU_003433_2_5_14"/>
<name>W6AA23_9MOLU</name>
<evidence type="ECO:0000313" key="5">
    <source>
        <dbReference type="Proteomes" id="UP000019265"/>
    </source>
</evidence>
<dbReference type="Gene3D" id="3.90.1150.10">
    <property type="entry name" value="Aspartate Aminotransferase, domain 1"/>
    <property type="match status" value="1"/>
</dbReference>
<dbReference type="Gene3D" id="3.40.640.10">
    <property type="entry name" value="Type I PLP-dependent aspartate aminotransferase-like (Major domain)"/>
    <property type="match status" value="1"/>
</dbReference>
<accession>W6AA23</accession>
<evidence type="ECO:0000256" key="2">
    <source>
        <dbReference type="ARBA" id="ARBA00022898"/>
    </source>
</evidence>
<comment type="cofactor">
    <cofactor evidence="1">
        <name>pyridoxal 5'-phosphate</name>
        <dbReference type="ChEBI" id="CHEBI:597326"/>
    </cofactor>
</comment>
<sequence>MEPYAKLFPYLQNQEDIIYFDNAATSLKPEVVINAEANYNRFFAANPHTQDYKQAFEATQMITQLRERLSEFLNAPKNSSFILTSGATHSLNQVAFGLQSFINPGDEILTTSLEHSAALLPFIEVANRQKAKIKLLTENDHGKIVIKELLTKITDRTKIIVYASSTNVIGALNDVALINKAIRKVNKEIIIVVDAAQSIGHHKTDLSDWDADFIAFSGHKIFAPFGTGILWGKKPQLEKLTPLFFGGAMSDSVDLEGIGFKMKPLPERLEGGTPNISAIYGFLKAIEFVQSIGIANIAKYEKKLKNYAIIKAKNIPSDLATFYNLENDGPILTFNIRNYNPQDIATFLWVKYKIQVRSGSHCARIVQNQNIAPTSVRASFAFFNTTAEIDKLFEAILNSDNFLEAIV</sequence>
<evidence type="ECO:0000259" key="3">
    <source>
        <dbReference type="Pfam" id="PF00266"/>
    </source>
</evidence>
<dbReference type="InterPro" id="IPR015421">
    <property type="entry name" value="PyrdxlP-dep_Trfase_major"/>
</dbReference>
<evidence type="ECO:0000256" key="1">
    <source>
        <dbReference type="ARBA" id="ARBA00001933"/>
    </source>
</evidence>
<dbReference type="PATRIC" id="fig|1276257.3.peg.641"/>
<reference evidence="4 5" key="1">
    <citation type="journal article" date="2014" name="Genome Biol. Evol.">
        <title>Molecular evolution of the substrate utilization strategies and putative virulence factors in mosquito-associated Spiroplasma species.</title>
        <authorList>
            <person name="Chang T.H."/>
            <person name="Lo W.S."/>
            <person name="Ku C."/>
            <person name="Chen L.L."/>
            <person name="Kuo C.H."/>
        </authorList>
    </citation>
    <scope>NUCLEOTIDE SEQUENCE [LARGE SCALE GENOMIC DNA]</scope>
    <source>
        <strain evidence="4">Ar-1343</strain>
    </source>
</reference>
<dbReference type="InterPro" id="IPR000192">
    <property type="entry name" value="Aminotrans_V_dom"/>
</dbReference>
<dbReference type="InterPro" id="IPR015424">
    <property type="entry name" value="PyrdxlP-dep_Trfase"/>
</dbReference>
<dbReference type="RefSeq" id="WP_025251172.1">
    <property type="nucleotide sequence ID" value="NZ_CP006934.1"/>
</dbReference>
<protein>
    <submittedName>
        <fullName evidence="4">Cysteine desulfurase</fullName>
    </submittedName>
</protein>
<evidence type="ECO:0000313" key="4">
    <source>
        <dbReference type="EMBL" id="AHI54033.1"/>
    </source>
</evidence>
<dbReference type="SUPFAM" id="SSF53383">
    <property type="entry name" value="PLP-dependent transferases"/>
    <property type="match status" value="1"/>
</dbReference>
<dbReference type="PANTHER" id="PTHR43586:SF8">
    <property type="entry name" value="CYSTEINE DESULFURASE 1, CHLOROPLASTIC"/>
    <property type="match status" value="1"/>
</dbReference>
<dbReference type="Pfam" id="PF00266">
    <property type="entry name" value="Aminotran_5"/>
    <property type="match status" value="1"/>
</dbReference>
<dbReference type="KEGG" id="ssab:SSABA_v1c06310"/>